<keyword evidence="1" id="KW-0175">Coiled coil</keyword>
<gene>
    <name evidence="2" type="ORF">PXEA_LOCUS6532</name>
</gene>
<dbReference type="OrthoDB" id="2019763at2759"/>
<accession>A0A448WJB6</accession>
<dbReference type="Proteomes" id="UP000784294">
    <property type="component" value="Unassembled WGS sequence"/>
</dbReference>
<dbReference type="EMBL" id="CAAALY010016753">
    <property type="protein sequence ID" value="VEL13092.1"/>
    <property type="molecule type" value="Genomic_DNA"/>
</dbReference>
<reference evidence="2" key="1">
    <citation type="submission" date="2018-11" db="EMBL/GenBank/DDBJ databases">
        <authorList>
            <consortium name="Pathogen Informatics"/>
        </authorList>
    </citation>
    <scope>NUCLEOTIDE SEQUENCE</scope>
</reference>
<protein>
    <submittedName>
        <fullName evidence="2">Uncharacterized protein</fullName>
    </submittedName>
</protein>
<feature type="coiled-coil region" evidence="1">
    <location>
        <begin position="11"/>
        <end position="129"/>
    </location>
</feature>
<name>A0A448WJB6_9PLAT</name>
<dbReference type="Gene3D" id="1.10.287.1490">
    <property type="match status" value="1"/>
</dbReference>
<dbReference type="AlphaFoldDB" id="A0A448WJB6"/>
<evidence type="ECO:0000313" key="2">
    <source>
        <dbReference type="EMBL" id="VEL13092.1"/>
    </source>
</evidence>
<evidence type="ECO:0000313" key="3">
    <source>
        <dbReference type="Proteomes" id="UP000784294"/>
    </source>
</evidence>
<organism evidence="2 3">
    <name type="scientific">Protopolystoma xenopodis</name>
    <dbReference type="NCBI Taxonomy" id="117903"/>
    <lineage>
        <taxon>Eukaryota</taxon>
        <taxon>Metazoa</taxon>
        <taxon>Spiralia</taxon>
        <taxon>Lophotrochozoa</taxon>
        <taxon>Platyhelminthes</taxon>
        <taxon>Monogenea</taxon>
        <taxon>Polyopisthocotylea</taxon>
        <taxon>Polystomatidea</taxon>
        <taxon>Polystomatidae</taxon>
        <taxon>Protopolystoma</taxon>
    </lineage>
</organism>
<comment type="caution">
    <text evidence="2">The sequence shown here is derived from an EMBL/GenBank/DDBJ whole genome shotgun (WGS) entry which is preliminary data.</text>
</comment>
<sequence>MPEIQSFKIELDSLKRELGRRDDRITSMERECQERHIRRIEVLQVHLRRFEEEAANMNAVLDEQRKGIEERERTLKQLRTDQSSIVELEKLRKEHSQCSQQLEQRAKHIATLANQLENQTEEILTIKLEFT</sequence>
<evidence type="ECO:0000256" key="1">
    <source>
        <dbReference type="SAM" id="Coils"/>
    </source>
</evidence>
<proteinExistence type="predicted"/>
<keyword evidence="3" id="KW-1185">Reference proteome</keyword>